<dbReference type="InParanoid" id="A0A7M7TG76"/>
<evidence type="ECO:0000256" key="3">
    <source>
        <dbReference type="ARBA" id="ARBA00022801"/>
    </source>
</evidence>
<evidence type="ECO:0000256" key="1">
    <source>
        <dbReference type="ARBA" id="ARBA00009921"/>
    </source>
</evidence>
<keyword evidence="7" id="KW-1185">Reference proteome</keyword>
<keyword evidence="3" id="KW-0378">Hydrolase</keyword>
<dbReference type="EnsemblMetazoa" id="XM_775303">
    <property type="protein sequence ID" value="XP_780396"/>
    <property type="gene ID" value="LOC574901"/>
</dbReference>
<dbReference type="PANTHER" id="PTHR11046">
    <property type="entry name" value="OLIGORIBONUCLEASE, MITOCHONDRIAL"/>
    <property type="match status" value="1"/>
</dbReference>
<comment type="similarity">
    <text evidence="1">Belongs to the oligoribonuclease family.</text>
</comment>
<dbReference type="GO" id="GO:0000175">
    <property type="term" value="F:3'-5'-RNA exonuclease activity"/>
    <property type="evidence" value="ECO:0000318"/>
    <property type="project" value="GO_Central"/>
</dbReference>
<organism evidence="6 7">
    <name type="scientific">Strongylocentrotus purpuratus</name>
    <name type="common">Purple sea urchin</name>
    <dbReference type="NCBI Taxonomy" id="7668"/>
    <lineage>
        <taxon>Eukaryota</taxon>
        <taxon>Metazoa</taxon>
        <taxon>Echinodermata</taxon>
        <taxon>Eleutherozoa</taxon>
        <taxon>Echinozoa</taxon>
        <taxon>Echinoidea</taxon>
        <taxon>Euechinoidea</taxon>
        <taxon>Echinacea</taxon>
        <taxon>Camarodonta</taxon>
        <taxon>Echinidea</taxon>
        <taxon>Strongylocentrotidae</taxon>
        <taxon>Strongylocentrotus</taxon>
    </lineage>
</organism>
<reference evidence="6" key="2">
    <citation type="submission" date="2021-01" db="UniProtKB">
        <authorList>
            <consortium name="EnsemblMetazoa"/>
        </authorList>
    </citation>
    <scope>IDENTIFICATION</scope>
</reference>
<reference evidence="7" key="1">
    <citation type="submission" date="2015-02" db="EMBL/GenBank/DDBJ databases">
        <title>Genome sequencing for Strongylocentrotus purpuratus.</title>
        <authorList>
            <person name="Murali S."/>
            <person name="Liu Y."/>
            <person name="Vee V."/>
            <person name="English A."/>
            <person name="Wang M."/>
            <person name="Skinner E."/>
            <person name="Han Y."/>
            <person name="Muzny D.M."/>
            <person name="Worley K.C."/>
            <person name="Gibbs R.A."/>
        </authorList>
    </citation>
    <scope>NUCLEOTIDE SEQUENCE</scope>
</reference>
<dbReference type="GO" id="GO:0003676">
    <property type="term" value="F:nucleic acid binding"/>
    <property type="evidence" value="ECO:0007669"/>
    <property type="project" value="InterPro"/>
</dbReference>
<dbReference type="CDD" id="cd06135">
    <property type="entry name" value="Orn"/>
    <property type="match status" value="1"/>
</dbReference>
<dbReference type="SMART" id="SM00479">
    <property type="entry name" value="EXOIII"/>
    <property type="match status" value="1"/>
</dbReference>
<keyword evidence="4" id="KW-0269">Exonuclease</keyword>
<feature type="domain" description="Exonuclease" evidence="5">
    <location>
        <begin position="48"/>
        <end position="222"/>
    </location>
</feature>
<accession>A0A7M7TG76</accession>
<dbReference type="Proteomes" id="UP000007110">
    <property type="component" value="Unassembled WGS sequence"/>
</dbReference>
<dbReference type="PANTHER" id="PTHR11046:SF0">
    <property type="entry name" value="OLIGORIBONUCLEASE, MITOCHONDRIAL"/>
    <property type="match status" value="1"/>
</dbReference>
<dbReference type="InterPro" id="IPR036397">
    <property type="entry name" value="RNaseH_sf"/>
</dbReference>
<dbReference type="GeneID" id="574901"/>
<dbReference type="InterPro" id="IPR013520">
    <property type="entry name" value="Ribonucl_H"/>
</dbReference>
<protein>
    <recommendedName>
        <fullName evidence="5">Exonuclease domain-containing protein</fullName>
    </recommendedName>
</protein>
<dbReference type="FunCoup" id="A0A7M7TG76">
    <property type="interactions" value="1817"/>
</dbReference>
<dbReference type="InterPro" id="IPR012337">
    <property type="entry name" value="RNaseH-like_sf"/>
</dbReference>
<name>A0A7M7TG76_STRPU</name>
<dbReference type="RefSeq" id="XP_780396.3">
    <property type="nucleotide sequence ID" value="XM_775303.5"/>
</dbReference>
<dbReference type="OMA" id="YMPLVNN"/>
<dbReference type="OrthoDB" id="270189at2759"/>
<evidence type="ECO:0000256" key="4">
    <source>
        <dbReference type="ARBA" id="ARBA00022839"/>
    </source>
</evidence>
<dbReference type="InterPro" id="IPR022894">
    <property type="entry name" value="Oligoribonuclease"/>
</dbReference>
<proteinExistence type="inferred from homology"/>
<dbReference type="Gene3D" id="3.30.420.10">
    <property type="entry name" value="Ribonuclease H-like superfamily/Ribonuclease H"/>
    <property type="match status" value="1"/>
</dbReference>
<dbReference type="KEGG" id="spu:574901"/>
<dbReference type="GO" id="GO:0005739">
    <property type="term" value="C:mitochondrion"/>
    <property type="evidence" value="ECO:0000318"/>
    <property type="project" value="GO_Central"/>
</dbReference>
<keyword evidence="2" id="KW-0540">Nuclease</keyword>
<evidence type="ECO:0000313" key="7">
    <source>
        <dbReference type="Proteomes" id="UP000007110"/>
    </source>
</evidence>
<evidence type="ECO:0000256" key="2">
    <source>
        <dbReference type="ARBA" id="ARBA00022722"/>
    </source>
</evidence>
<dbReference type="Pfam" id="PF00929">
    <property type="entry name" value="RNase_T"/>
    <property type="match status" value="1"/>
</dbReference>
<evidence type="ECO:0000259" key="5">
    <source>
        <dbReference type="SMART" id="SM00479"/>
    </source>
</evidence>
<evidence type="ECO:0000313" key="6">
    <source>
        <dbReference type="EnsemblMetazoa" id="XP_780396"/>
    </source>
</evidence>
<dbReference type="AlphaFoldDB" id="A0A7M7TG76"/>
<dbReference type="FunFam" id="3.30.420.10:FF:000003">
    <property type="entry name" value="Oligoribonuclease"/>
    <property type="match status" value="1"/>
</dbReference>
<dbReference type="NCBIfam" id="NF003765">
    <property type="entry name" value="PRK05359.1"/>
    <property type="match status" value="1"/>
</dbReference>
<dbReference type="SUPFAM" id="SSF53098">
    <property type="entry name" value="Ribonuclease H-like"/>
    <property type="match status" value="1"/>
</dbReference>
<sequence>MILSRLFSPLKSFNRGLVWGITKVANMSNDQYHHNRPYQKKNEELKSRLVWVDLEMTGLDLDTCHIIEMACLITDQELNVVAEGPNIIIHQPDEILDKMNDWCVQHHTASGLVDAVKASKITLQQAEYEMLSFVREYTYPKLCPLAGNSIHVDKTFLVKYMPQFMDHLHYRIVDVSTVKELCRRWYREEYEAGNQKKGSHRAMGDIKESLEELRYYRRTIFK</sequence>
<dbReference type="CTD" id="25996"/>